<protein>
    <submittedName>
        <fullName evidence="1">ATP-dependent DNA helicase</fullName>
    </submittedName>
</protein>
<feature type="non-terminal residue" evidence="1">
    <location>
        <position position="1"/>
    </location>
</feature>
<dbReference type="PANTHER" id="PTHR31511">
    <property type="entry name" value="PROTEIN CBG23764"/>
    <property type="match status" value="1"/>
</dbReference>
<reference evidence="1 2" key="1">
    <citation type="submission" date="2019-08" db="EMBL/GenBank/DDBJ databases">
        <title>Whole genome of Aphis craccivora.</title>
        <authorList>
            <person name="Voronova N.V."/>
            <person name="Shulinski R.S."/>
            <person name="Bandarenka Y.V."/>
            <person name="Zhorov D.G."/>
            <person name="Warner D."/>
        </authorList>
    </citation>
    <scope>NUCLEOTIDE SEQUENCE [LARGE SCALE GENOMIC DNA]</scope>
    <source>
        <strain evidence="1">180601</strain>
        <tissue evidence="1">Whole Body</tissue>
    </source>
</reference>
<name>A0A6G0Y5F9_APHCR</name>
<dbReference type="EMBL" id="VUJU01006031">
    <property type="protein sequence ID" value="KAF0749612.1"/>
    <property type="molecule type" value="Genomic_DNA"/>
</dbReference>
<dbReference type="GO" id="GO:0004386">
    <property type="term" value="F:helicase activity"/>
    <property type="evidence" value="ECO:0007669"/>
    <property type="project" value="UniProtKB-KW"/>
</dbReference>
<dbReference type="InterPro" id="IPR043502">
    <property type="entry name" value="DNA/RNA_pol_sf"/>
</dbReference>
<keyword evidence="1" id="KW-0378">Hydrolase</keyword>
<dbReference type="GO" id="GO:0071897">
    <property type="term" value="P:DNA biosynthetic process"/>
    <property type="evidence" value="ECO:0007669"/>
    <property type="project" value="UniProtKB-ARBA"/>
</dbReference>
<keyword evidence="1" id="KW-0067">ATP-binding</keyword>
<evidence type="ECO:0000313" key="2">
    <source>
        <dbReference type="Proteomes" id="UP000478052"/>
    </source>
</evidence>
<dbReference type="SUPFAM" id="SSF56672">
    <property type="entry name" value="DNA/RNA polymerases"/>
    <property type="match status" value="1"/>
</dbReference>
<keyword evidence="1" id="KW-0347">Helicase</keyword>
<comment type="caution">
    <text evidence="1">The sequence shown here is derived from an EMBL/GenBank/DDBJ whole genome shotgun (WGS) entry which is preliminary data.</text>
</comment>
<proteinExistence type="predicted"/>
<dbReference type="Proteomes" id="UP000478052">
    <property type="component" value="Unassembled WGS sequence"/>
</dbReference>
<keyword evidence="2" id="KW-1185">Reference proteome</keyword>
<keyword evidence="1" id="KW-0547">Nucleotide-binding</keyword>
<sequence length="372" mass="41334">NVAGSIDRDLTALHADEDDSAGKGSGFNLSCIDGLFLGVYEFSLMGSSSCLPLPESILNRKAVVNPQNIGRQCFKWAILARHVASENRARVGANFSNEEYRYDFSALSVPPSVSEIKLFERANPGTSVNVYGVKNCKKNKKKLIFDAIGGVPAAGSSPENDAALQGKYLRSALASPDEYRFWVVAADGIPTELLEQFDIPRTPSFSRLRIYQYVSVHGFEFGRLGEEPYDRGLLQVSRSRKSVHSDGDATGDALRRFSLGIQGGLVQVSGRHVKANNPKTPGYKAKELNTWLVYQDYNNHYGWAMSEYMPYGGFSWYAGNLDVALAQLEWMTDTDDVGRVYKVDISYPYHLHDEHNDMPFLPHASIPRWSAV</sequence>
<accession>A0A6G0Y5F9</accession>
<gene>
    <name evidence="1" type="ORF">FWK35_00019099</name>
</gene>
<organism evidence="1 2">
    <name type="scientific">Aphis craccivora</name>
    <name type="common">Cowpea aphid</name>
    <dbReference type="NCBI Taxonomy" id="307492"/>
    <lineage>
        <taxon>Eukaryota</taxon>
        <taxon>Metazoa</taxon>
        <taxon>Ecdysozoa</taxon>
        <taxon>Arthropoda</taxon>
        <taxon>Hexapoda</taxon>
        <taxon>Insecta</taxon>
        <taxon>Pterygota</taxon>
        <taxon>Neoptera</taxon>
        <taxon>Paraneoptera</taxon>
        <taxon>Hemiptera</taxon>
        <taxon>Sternorrhyncha</taxon>
        <taxon>Aphidomorpha</taxon>
        <taxon>Aphidoidea</taxon>
        <taxon>Aphididae</taxon>
        <taxon>Aphidini</taxon>
        <taxon>Aphis</taxon>
        <taxon>Aphis</taxon>
    </lineage>
</organism>
<dbReference type="AlphaFoldDB" id="A0A6G0Y5F9"/>
<dbReference type="OrthoDB" id="2419425at2759"/>
<dbReference type="PANTHER" id="PTHR31511:SF12">
    <property type="entry name" value="RHO TERMINATION FACTOR N-TERMINAL DOMAIN-CONTAINING PROTEIN"/>
    <property type="match status" value="1"/>
</dbReference>
<evidence type="ECO:0000313" key="1">
    <source>
        <dbReference type="EMBL" id="KAF0749612.1"/>
    </source>
</evidence>